<feature type="compositionally biased region" description="Basic and acidic residues" evidence="2">
    <location>
        <begin position="150"/>
        <end position="159"/>
    </location>
</feature>
<dbReference type="Proteomes" id="UP000069940">
    <property type="component" value="Unassembled WGS sequence"/>
</dbReference>
<dbReference type="InterPro" id="IPR041588">
    <property type="entry name" value="Integrase_H2C2"/>
</dbReference>
<name>A0ABM1YU00_AEDAL</name>
<dbReference type="SUPFAM" id="SSF53098">
    <property type="entry name" value="Ribonuclease H-like"/>
    <property type="match status" value="1"/>
</dbReference>
<reference evidence="5" key="1">
    <citation type="journal article" date="2015" name="Proc. Natl. Acad. Sci. U.S.A.">
        <title>Genome sequence of the Asian Tiger mosquito, Aedes albopictus, reveals insights into its biology, genetics, and evolution.</title>
        <authorList>
            <person name="Chen X.G."/>
            <person name="Jiang X."/>
            <person name="Gu J."/>
            <person name="Xu M."/>
            <person name="Wu Y."/>
            <person name="Deng Y."/>
            <person name="Zhang C."/>
            <person name="Bonizzoni M."/>
            <person name="Dermauw W."/>
            <person name="Vontas J."/>
            <person name="Armbruster P."/>
            <person name="Huang X."/>
            <person name="Yang Y."/>
            <person name="Zhang H."/>
            <person name="He W."/>
            <person name="Peng H."/>
            <person name="Liu Y."/>
            <person name="Wu K."/>
            <person name="Chen J."/>
            <person name="Lirakis M."/>
            <person name="Topalis P."/>
            <person name="Van Leeuwen T."/>
            <person name="Hall A.B."/>
            <person name="Jiang X."/>
            <person name="Thorpe C."/>
            <person name="Mueller R.L."/>
            <person name="Sun C."/>
            <person name="Waterhouse R.M."/>
            <person name="Yan G."/>
            <person name="Tu Z.J."/>
            <person name="Fang X."/>
            <person name="James A.A."/>
        </authorList>
    </citation>
    <scope>NUCLEOTIDE SEQUENCE [LARGE SCALE GENOMIC DNA]</scope>
    <source>
        <strain evidence="5">Foshan</strain>
    </source>
</reference>
<feature type="domain" description="Integrase catalytic" evidence="3">
    <location>
        <begin position="1601"/>
        <end position="1791"/>
    </location>
</feature>
<dbReference type="InterPro" id="IPR000477">
    <property type="entry name" value="RT_dom"/>
</dbReference>
<evidence type="ECO:0000259" key="3">
    <source>
        <dbReference type="PROSITE" id="PS50994"/>
    </source>
</evidence>
<dbReference type="InterPro" id="IPR012337">
    <property type="entry name" value="RNaseH-like_sf"/>
</dbReference>
<dbReference type="Gene3D" id="3.30.70.270">
    <property type="match status" value="1"/>
</dbReference>
<dbReference type="CDD" id="cd01644">
    <property type="entry name" value="RT_pepA17"/>
    <property type="match status" value="1"/>
</dbReference>
<dbReference type="GeneID" id="134289591"/>
<dbReference type="SUPFAM" id="SSF56672">
    <property type="entry name" value="DNA/RNA polymerases"/>
    <property type="match status" value="1"/>
</dbReference>
<feature type="region of interest" description="Disordered" evidence="2">
    <location>
        <begin position="1"/>
        <end position="87"/>
    </location>
</feature>
<dbReference type="Gene3D" id="3.30.420.10">
    <property type="entry name" value="Ribonuclease H-like superfamily/Ribonuclease H"/>
    <property type="match status" value="1"/>
</dbReference>
<protein>
    <recommendedName>
        <fullName evidence="3">Integrase catalytic domain-containing protein</fullName>
    </recommendedName>
</protein>
<evidence type="ECO:0000313" key="5">
    <source>
        <dbReference type="Proteomes" id="UP000069940"/>
    </source>
</evidence>
<evidence type="ECO:0000256" key="1">
    <source>
        <dbReference type="SAM" id="Coils"/>
    </source>
</evidence>
<dbReference type="EnsemblMetazoa" id="AALFPA23_012160.R17350">
    <property type="protein sequence ID" value="AALFPA23_012160.P17350"/>
    <property type="gene ID" value="AALFPA23_012160"/>
</dbReference>
<feature type="coiled-coil region" evidence="1">
    <location>
        <begin position="105"/>
        <end position="150"/>
    </location>
</feature>
<dbReference type="InterPro" id="IPR008042">
    <property type="entry name" value="Retrotrans_Pao"/>
</dbReference>
<dbReference type="InterPro" id="IPR001584">
    <property type="entry name" value="Integrase_cat-core"/>
</dbReference>
<accession>A0ABM1YU00</accession>
<dbReference type="RefSeq" id="XP_062711602.1">
    <property type="nucleotide sequence ID" value="XM_062855618.1"/>
</dbReference>
<keyword evidence="5" id="KW-1185">Reference proteome</keyword>
<feature type="compositionally biased region" description="Low complexity" evidence="2">
    <location>
        <begin position="160"/>
        <end position="169"/>
    </location>
</feature>
<dbReference type="Pfam" id="PF00078">
    <property type="entry name" value="RVT_1"/>
    <property type="match status" value="1"/>
</dbReference>
<organism evidence="4 5">
    <name type="scientific">Aedes albopictus</name>
    <name type="common">Asian tiger mosquito</name>
    <name type="synonym">Stegomyia albopicta</name>
    <dbReference type="NCBI Taxonomy" id="7160"/>
    <lineage>
        <taxon>Eukaryota</taxon>
        <taxon>Metazoa</taxon>
        <taxon>Ecdysozoa</taxon>
        <taxon>Arthropoda</taxon>
        <taxon>Hexapoda</taxon>
        <taxon>Insecta</taxon>
        <taxon>Pterygota</taxon>
        <taxon>Neoptera</taxon>
        <taxon>Endopterygota</taxon>
        <taxon>Diptera</taxon>
        <taxon>Nematocera</taxon>
        <taxon>Culicoidea</taxon>
        <taxon>Culicidae</taxon>
        <taxon>Culicinae</taxon>
        <taxon>Aedini</taxon>
        <taxon>Aedes</taxon>
        <taxon>Stegomyia</taxon>
    </lineage>
</organism>
<reference evidence="4" key="2">
    <citation type="submission" date="2025-05" db="UniProtKB">
        <authorList>
            <consortium name="EnsemblMetazoa"/>
        </authorList>
    </citation>
    <scope>IDENTIFICATION</scope>
    <source>
        <strain evidence="4">Foshan</strain>
    </source>
</reference>
<proteinExistence type="predicted"/>
<dbReference type="InterPro" id="IPR043128">
    <property type="entry name" value="Rev_trsase/Diguanyl_cyclase"/>
</dbReference>
<dbReference type="Gene3D" id="3.10.10.10">
    <property type="entry name" value="HIV Type 1 Reverse Transcriptase, subunit A, domain 1"/>
    <property type="match status" value="1"/>
</dbReference>
<dbReference type="Pfam" id="PF05380">
    <property type="entry name" value="Peptidase_A17"/>
    <property type="match status" value="1"/>
</dbReference>
<dbReference type="PANTHER" id="PTHR47331">
    <property type="entry name" value="PHD-TYPE DOMAIN-CONTAINING PROTEIN"/>
    <property type="match status" value="1"/>
</dbReference>
<dbReference type="InterPro" id="IPR040676">
    <property type="entry name" value="DUF5641"/>
</dbReference>
<dbReference type="InterPro" id="IPR036397">
    <property type="entry name" value="RNaseH_sf"/>
</dbReference>
<dbReference type="InterPro" id="IPR005312">
    <property type="entry name" value="DUF1759"/>
</dbReference>
<dbReference type="Pfam" id="PF03564">
    <property type="entry name" value="DUF1759"/>
    <property type="match status" value="1"/>
</dbReference>
<evidence type="ECO:0000256" key="2">
    <source>
        <dbReference type="SAM" id="MobiDB-lite"/>
    </source>
</evidence>
<keyword evidence="1" id="KW-0175">Coiled coil</keyword>
<dbReference type="PANTHER" id="PTHR47331:SF1">
    <property type="entry name" value="GAG-LIKE PROTEIN"/>
    <property type="match status" value="1"/>
</dbReference>
<dbReference type="PROSITE" id="PS50994">
    <property type="entry name" value="INTEGRASE"/>
    <property type="match status" value="1"/>
</dbReference>
<dbReference type="InterPro" id="IPR043502">
    <property type="entry name" value="DNA/RNA_pol_sf"/>
</dbReference>
<sequence>MEQQVRRSSRKNKGVVPKTSDKYVVSIPKLSNMLRTPPNVSNVNPHVGENVATQPDAIPENKSVASGASREPAKSTRTRTSRSSRTDSQIKLLYLEEQNEEAELRASIERDRIVAEKQLAELQIQHDLALKTEQRKAEFLKRQRERDLRKIELQSDSSHRSGTSSRSSTYTDVSKRVADWLTESDKVSPTNAHESSHWIDRPFLQHRDAGNASPPDVWNAPPPGTWNTSAPGVQKAWNPATWNVPAPGARNASAPGVQRAVNESAWNAPAPGVRNVPASDVRSASEQEPAVNEVLSQAFRALQSRNMRDLPPFSGDIMEWTVFENDFRTSTEEFQLSDRDNLRRLNKALQGKARRTVESLLSSPDNVGQIMRMLKSNFGRTEWVVANRLEALRNLETVKEGNIESFRAFYNAVIGTKVAMTNAKADNYLMNPELISHLAEKLPAFSKQMWVRHKAALLKEGVVIEFDTFSRWLEDEMDNQLASLNPVFSVKKPSYQPKPKPTVLNVNSRDEVVAKKCPLCSASSHSSLEKCEQFRKLSVTQRRSAANSCKVCYICLKFDHARRNCKSEKKCSICKKNHHELVHTDEPARNSRISRTDAASSDDNVCNFNGKNTNTLLRVGKVKIRGPQGVAEVFALFDEGSSLSMMDATVAESLGLRGPIAPVTYRWTNGILHKEEQSMMLSFRISGPSDQAKWYDVNNIQTVTNIALPAVKFDMARVKQLYPMLDEEKLAAIQDACPCMLIGSNNAGLIVPLKTVQYSLDGLQLTRCHLGWTIHGVVDPAGAGSSNHHAFLCSEDDDIELTDLVKQMYKVEDFGISGQSVKIADEDQRALDIMHRTITRRGDRFEVGQIYRYNNFVFPDSKPQALRRLQIMEKKMDSNPDFADRYCKKIQDYVDKGYARELEPGELAETPNTWYLPHFSVATDEKFRLVMDAKAKSHGFSLNDLLLKGPDFVPPLIAVLIRARMKKIAFVADIREMFHQVLIRREDQDSQRFLWRGMNRTDPPNEYVMQVMIFGAVSSPSMAQFIKNFNAKELEEKHPGVERAVVKQHYVDDYFDCADTEQEAIELVQRVIKVHDQGGFKLVKFSSNSRAVLTSLDPEIVADKESDVRVLGIGWDLQSDEFVFPLDFPKLDQRFRTAEAVPTKRQLLKFMMGIFDPLCLLSPITIQLKIIFQELWRLQSGWDDEIPDGLVPRWMEWLNETARLGEIRLPRYYYPAVPSFSDVELHAFCDTSDKAYACVIYMVHRRKERSHVALVYAKSRVAPLKSQTVPRLELQGCVLASQMISVLQTEIMIDITRLYFWTDSKICLCWLKSDQKLTAYVGARVMKIKENGHGVQFWHWVPSQLNVADLATKCSKIGSMQEWLRGPDFLYRDSSTWPVDEPLEMSSAEFASFHSEITVKDVAGPLCCAAFKEKLIDLPDIARFSDFNRLIRSTAYYLKMRRLLVLPKREKPDRLTINVRDMDEARKAWYRKVQSETFESELRSLKMSGYVKSSSRLKTYSPFLHDGIIRMRGRVQDDSKPFEVNNPVILPDGHPFCTLLIRMYHIANAHQGLETVINNVKERHRILKIRSQVKKYTMSCVKCRELRAKPTVPQMGILPPARTTPHVYPFTCTGIDYFGPLSVKVGRRVEKRWVVLFTCMTSRGVHLEVVPSLDTNSCLMAIRCFMSVRGLPQCIMTDNGTNFTGADQELRTLVKSLDQPQIEESLSVRGVQWKFIPPGAPHFGGCWERLVRSVKTALGAMLRDRHRTDLVLRTALCEAMNTVNNRPLTHVADDPLDPDPLTPNMLLLGRNNVIQFDHDFDERDLDCRAAYKHSQIYADRFWRKWVAAYRPELIRSRKWPDNRKYHEYRVGDLVMIVDENLHRGSWPKGIVEKVYRGPDDKIRTVWIRTSKSTYKRPVTKIVLLQPISSLSGPENVTNIRSDTNISTRALPTPVVDPTVATTRTGCLGN</sequence>
<dbReference type="Pfam" id="PF17921">
    <property type="entry name" value="Integrase_H2C2"/>
    <property type="match status" value="1"/>
</dbReference>
<dbReference type="Pfam" id="PF18701">
    <property type="entry name" value="DUF5641"/>
    <property type="match status" value="1"/>
</dbReference>
<feature type="region of interest" description="Disordered" evidence="2">
    <location>
        <begin position="150"/>
        <end position="172"/>
    </location>
</feature>
<evidence type="ECO:0000313" key="4">
    <source>
        <dbReference type="EnsemblMetazoa" id="AALFPA23_012160.P17350"/>
    </source>
</evidence>